<dbReference type="InterPro" id="IPR050327">
    <property type="entry name" value="Proton-linked_MCT"/>
</dbReference>
<accession>A0A914ZN34</accession>
<dbReference type="GO" id="GO:0008028">
    <property type="term" value="F:monocarboxylic acid transmembrane transporter activity"/>
    <property type="evidence" value="ECO:0007669"/>
    <property type="project" value="TreeGrafter"/>
</dbReference>
<feature type="transmembrane region" description="Helical" evidence="2">
    <location>
        <begin position="114"/>
        <end position="133"/>
    </location>
</feature>
<feature type="transmembrane region" description="Helical" evidence="2">
    <location>
        <begin position="139"/>
        <end position="165"/>
    </location>
</feature>
<dbReference type="CDD" id="cd17352">
    <property type="entry name" value="MFS_MCT_SLC16"/>
    <property type="match status" value="1"/>
</dbReference>
<keyword evidence="4" id="KW-1185">Reference proteome</keyword>
<sequence>MITTHPLLSQVYSKNEYFSEMGEAKSKSGISEDGKRYVPLVDGGWGWVVVVGSFFIHVFADGIVYSFGVLFDVIMKEFNATNAEAATIISLLTGLTLSTGPIASALTNKFGCRITTILGSIIAACGCAASHFATSVGYLMISVGCVMGIGFGLMYCPAIVIVTMYFEKKRALATGMAVCGAGIGTVLFAPVSETLVRLFSWRFVFLVYTGFVLLCVGCGAVFRPLQFVPVDDEAKEGDDGEKKKEGIDEKKEDELLGNGNAIRQNKQAEVEKKLLLNGEMRTAWSVTGVDRAGRTNSPIFRKRLNSLGTPSASAISESTGYITVKDVFYSGSVTAIPHFVENRDKYRSLTSLSRSRDKKNRSLEAVDEEGPQNEANRMREIWRTLVKMTDLTLLLDPIFLLFAISNLLTSVAFNSPLVFLPVHAERLGCTPIQAARVISIFGIFNTVGRILFGLVSDRQFPTKYGKDTARNRLWIYNISLSICGILTMLVFVCKDFFALAAYSGLFGLTLSSYVCLTSVLLVDLLGLERLTNAFGLLLLFQGIGTIFGPPTAGRLADVSGSYHWSFVFCGVCLLISGLMLFVVPSVKAKMAKAKLHSETIDIEKLSPSTDNTVC</sequence>
<proteinExistence type="predicted"/>
<feature type="domain" description="Major facilitator superfamily (MFS) profile" evidence="3">
    <location>
        <begin position="46"/>
        <end position="587"/>
    </location>
</feature>
<protein>
    <submittedName>
        <fullName evidence="5">Major facilitator superfamily (MFS) profile domain-containing protein</fullName>
    </submittedName>
</protein>
<dbReference type="PANTHER" id="PTHR11360">
    <property type="entry name" value="MONOCARBOXYLATE TRANSPORTER"/>
    <property type="match status" value="1"/>
</dbReference>
<dbReference type="AlphaFoldDB" id="A0A914ZN34"/>
<evidence type="ECO:0000259" key="3">
    <source>
        <dbReference type="PROSITE" id="PS50850"/>
    </source>
</evidence>
<evidence type="ECO:0000313" key="4">
    <source>
        <dbReference type="Proteomes" id="UP000887569"/>
    </source>
</evidence>
<feature type="transmembrane region" description="Helical" evidence="2">
    <location>
        <begin position="172"/>
        <end position="191"/>
    </location>
</feature>
<keyword evidence="2" id="KW-1133">Transmembrane helix</keyword>
<dbReference type="GO" id="GO:0016020">
    <property type="term" value="C:membrane"/>
    <property type="evidence" value="ECO:0007669"/>
    <property type="project" value="UniProtKB-SubCell"/>
</dbReference>
<dbReference type="PANTHER" id="PTHR11360:SF284">
    <property type="entry name" value="EG:103B4.3 PROTEIN-RELATED"/>
    <property type="match status" value="1"/>
</dbReference>
<feature type="transmembrane region" description="Helical" evidence="2">
    <location>
        <begin position="203"/>
        <end position="222"/>
    </location>
</feature>
<feature type="transmembrane region" description="Helical" evidence="2">
    <location>
        <begin position="564"/>
        <end position="586"/>
    </location>
</feature>
<keyword evidence="2" id="KW-0812">Transmembrane</keyword>
<organism evidence="4 5">
    <name type="scientific">Parascaris univalens</name>
    <name type="common">Nematode worm</name>
    <dbReference type="NCBI Taxonomy" id="6257"/>
    <lineage>
        <taxon>Eukaryota</taxon>
        <taxon>Metazoa</taxon>
        <taxon>Ecdysozoa</taxon>
        <taxon>Nematoda</taxon>
        <taxon>Chromadorea</taxon>
        <taxon>Rhabditida</taxon>
        <taxon>Spirurina</taxon>
        <taxon>Ascaridomorpha</taxon>
        <taxon>Ascaridoidea</taxon>
        <taxon>Ascarididae</taxon>
        <taxon>Parascaris</taxon>
    </lineage>
</organism>
<feature type="transmembrane region" description="Helical" evidence="2">
    <location>
        <begin position="85"/>
        <end position="107"/>
    </location>
</feature>
<dbReference type="SUPFAM" id="SSF103473">
    <property type="entry name" value="MFS general substrate transporter"/>
    <property type="match status" value="1"/>
</dbReference>
<comment type="subcellular location">
    <subcellularLocation>
        <location evidence="1">Membrane</location>
        <topology evidence="1">Multi-pass membrane protein</topology>
    </subcellularLocation>
</comment>
<dbReference type="Gene3D" id="1.20.1250.20">
    <property type="entry name" value="MFS general substrate transporter like domains"/>
    <property type="match status" value="2"/>
</dbReference>
<feature type="transmembrane region" description="Helical" evidence="2">
    <location>
        <begin position="433"/>
        <end position="452"/>
    </location>
</feature>
<dbReference type="WBParaSite" id="PgB09_g005_t02">
    <property type="protein sequence ID" value="PgB09_g005_t02"/>
    <property type="gene ID" value="PgB09_g005"/>
</dbReference>
<evidence type="ECO:0000256" key="2">
    <source>
        <dbReference type="SAM" id="Phobius"/>
    </source>
</evidence>
<keyword evidence="2" id="KW-0472">Membrane</keyword>
<feature type="transmembrane region" description="Helical" evidence="2">
    <location>
        <begin position="498"/>
        <end position="522"/>
    </location>
</feature>
<feature type="transmembrane region" description="Helical" evidence="2">
    <location>
        <begin position="393"/>
        <end position="413"/>
    </location>
</feature>
<dbReference type="InterPro" id="IPR020846">
    <property type="entry name" value="MFS_dom"/>
</dbReference>
<reference evidence="5" key="1">
    <citation type="submission" date="2022-11" db="UniProtKB">
        <authorList>
            <consortium name="WormBaseParasite"/>
        </authorList>
    </citation>
    <scope>IDENTIFICATION</scope>
</reference>
<evidence type="ECO:0000256" key="1">
    <source>
        <dbReference type="ARBA" id="ARBA00004141"/>
    </source>
</evidence>
<feature type="transmembrane region" description="Helical" evidence="2">
    <location>
        <begin position="534"/>
        <end position="552"/>
    </location>
</feature>
<dbReference type="Proteomes" id="UP000887569">
    <property type="component" value="Unplaced"/>
</dbReference>
<dbReference type="PROSITE" id="PS50850">
    <property type="entry name" value="MFS"/>
    <property type="match status" value="1"/>
</dbReference>
<dbReference type="InterPro" id="IPR011701">
    <property type="entry name" value="MFS"/>
</dbReference>
<evidence type="ECO:0000313" key="5">
    <source>
        <dbReference type="WBParaSite" id="PgB09_g005_t02"/>
    </source>
</evidence>
<dbReference type="FunFam" id="1.20.1250.20:FF:000664">
    <property type="entry name" value="MonoCarboxylate Transporter family"/>
    <property type="match status" value="1"/>
</dbReference>
<dbReference type="Pfam" id="PF07690">
    <property type="entry name" value="MFS_1"/>
    <property type="match status" value="2"/>
</dbReference>
<name>A0A914ZN34_PARUN</name>
<feature type="transmembrane region" description="Helical" evidence="2">
    <location>
        <begin position="45"/>
        <end position="65"/>
    </location>
</feature>
<dbReference type="InterPro" id="IPR036259">
    <property type="entry name" value="MFS_trans_sf"/>
</dbReference>
<feature type="transmembrane region" description="Helical" evidence="2">
    <location>
        <begin position="473"/>
        <end position="492"/>
    </location>
</feature>